<dbReference type="PANTHER" id="PTHR40392:SF1">
    <property type="entry name" value="2-PHOSPHO-L-LACTATE GUANYLYLTRANSFERASE"/>
    <property type="match status" value="1"/>
</dbReference>
<evidence type="ECO:0000256" key="4">
    <source>
        <dbReference type="ARBA" id="ARBA00023134"/>
    </source>
</evidence>
<evidence type="ECO:0000313" key="5">
    <source>
        <dbReference type="EMBL" id="KPV52227.1"/>
    </source>
</evidence>
<evidence type="ECO:0008006" key="7">
    <source>
        <dbReference type="Google" id="ProtNLM"/>
    </source>
</evidence>
<proteinExistence type="predicted"/>
<dbReference type="GO" id="GO:0005525">
    <property type="term" value="F:GTP binding"/>
    <property type="evidence" value="ECO:0007669"/>
    <property type="project" value="UniProtKB-KW"/>
</dbReference>
<dbReference type="SUPFAM" id="SSF53448">
    <property type="entry name" value="Nucleotide-diphospho-sugar transferases"/>
    <property type="match status" value="1"/>
</dbReference>
<protein>
    <recommendedName>
        <fullName evidence="7">2-phospho-L-lactate guanylyltransferase</fullName>
    </recommendedName>
</protein>
<keyword evidence="1" id="KW-0808">Transferase</keyword>
<sequence length="138" mass="13830">MLAAVVPVKTLPQAKGRLARVLHPAERRALVQTMLGDVLAALLATSGIARVGVISADADVLAQARALGAESLRDQGADLNAALAQAARYYAAEGAPGVLVLPADVPLATPAALEQLIAAAPEQGAAIVPSRDGGTNAL</sequence>
<dbReference type="NCBIfam" id="TIGR03552">
    <property type="entry name" value="F420_cofC"/>
    <property type="match status" value="1"/>
</dbReference>
<reference evidence="5 6" key="1">
    <citation type="submission" date="2015-09" db="EMBL/GenBank/DDBJ databases">
        <title>Draft genome sequence of Kouleothrix aurantiaca JCM 19913.</title>
        <authorList>
            <person name="Hemp J."/>
        </authorList>
    </citation>
    <scope>NUCLEOTIDE SEQUENCE [LARGE SCALE GENOMIC DNA]</scope>
    <source>
        <strain evidence="5 6">COM-B</strain>
    </source>
</reference>
<dbReference type="Pfam" id="PF01983">
    <property type="entry name" value="CofC"/>
    <property type="match status" value="1"/>
</dbReference>
<keyword evidence="3" id="KW-0547">Nucleotide-binding</keyword>
<keyword evidence="6" id="KW-1185">Reference proteome</keyword>
<evidence type="ECO:0000313" key="6">
    <source>
        <dbReference type="Proteomes" id="UP000050509"/>
    </source>
</evidence>
<accession>A0A0P9HCJ9</accession>
<keyword evidence="2" id="KW-0548">Nucleotidyltransferase</keyword>
<feature type="non-terminal residue" evidence="5">
    <location>
        <position position="138"/>
    </location>
</feature>
<name>A0A0P9HCJ9_9CHLR</name>
<dbReference type="EMBL" id="LJCR01000615">
    <property type="protein sequence ID" value="KPV52227.1"/>
    <property type="molecule type" value="Genomic_DNA"/>
</dbReference>
<dbReference type="InterPro" id="IPR029044">
    <property type="entry name" value="Nucleotide-diphossugar_trans"/>
</dbReference>
<evidence type="ECO:0000256" key="1">
    <source>
        <dbReference type="ARBA" id="ARBA00022679"/>
    </source>
</evidence>
<dbReference type="GO" id="GO:0043814">
    <property type="term" value="F:phospholactate guanylyltransferase activity"/>
    <property type="evidence" value="ECO:0007669"/>
    <property type="project" value="InterPro"/>
</dbReference>
<organism evidence="5 6">
    <name type="scientific">Kouleothrix aurantiaca</name>
    <dbReference type="NCBI Taxonomy" id="186479"/>
    <lineage>
        <taxon>Bacteria</taxon>
        <taxon>Bacillati</taxon>
        <taxon>Chloroflexota</taxon>
        <taxon>Chloroflexia</taxon>
        <taxon>Chloroflexales</taxon>
        <taxon>Roseiflexineae</taxon>
        <taxon>Roseiflexaceae</taxon>
        <taxon>Kouleothrix</taxon>
    </lineage>
</organism>
<dbReference type="PANTHER" id="PTHR40392">
    <property type="entry name" value="2-PHOSPHO-L-LACTATE GUANYLYLTRANSFERASE"/>
    <property type="match status" value="1"/>
</dbReference>
<gene>
    <name evidence="5" type="ORF">SE17_16735</name>
</gene>
<dbReference type="InterPro" id="IPR002835">
    <property type="entry name" value="CofC"/>
</dbReference>
<dbReference type="Gene3D" id="3.90.550.10">
    <property type="entry name" value="Spore Coat Polysaccharide Biosynthesis Protein SpsA, Chain A"/>
    <property type="match status" value="1"/>
</dbReference>
<evidence type="ECO:0000256" key="3">
    <source>
        <dbReference type="ARBA" id="ARBA00022741"/>
    </source>
</evidence>
<dbReference type="AlphaFoldDB" id="A0A0P9HCJ9"/>
<comment type="caution">
    <text evidence="5">The sequence shown here is derived from an EMBL/GenBank/DDBJ whole genome shotgun (WGS) entry which is preliminary data.</text>
</comment>
<evidence type="ECO:0000256" key="2">
    <source>
        <dbReference type="ARBA" id="ARBA00022695"/>
    </source>
</evidence>
<keyword evidence="4" id="KW-0342">GTP-binding</keyword>
<dbReference type="Proteomes" id="UP000050509">
    <property type="component" value="Unassembled WGS sequence"/>
</dbReference>